<dbReference type="HOGENOM" id="CLU_1253560_0_0_2"/>
<sequence length="220" mass="22871">MSTSPTIPTGFSDPGPVRKSRALWLKLSQSRGGDPTVASGTVSASEFPGGLIGVHIGIVRDSVAIGDVIATTDASGLIADRSRLGEQGTVRDSYWDRNAIGLTTAEMQGSAAAQNLALGSEETWQTVSGDYPELIALSDSDSPETDITNPVIVSPNPATDPDDDGKLENVTGDGEATFDDAIVLAFNTGAASVTENRDSFDFDRDGDGDFDDAIDLAFAV</sequence>
<dbReference type="AlphaFoldDB" id="U1PDC5"/>
<evidence type="ECO:0000313" key="2">
    <source>
        <dbReference type="EMBL" id="ERG91582.1"/>
    </source>
</evidence>
<reference evidence="2 3" key="1">
    <citation type="journal article" date="2013" name="PLoS ONE">
        <title>Assembly-driven community genomics of a hypersaline microbial ecosystem.</title>
        <authorList>
            <person name="Podell S."/>
            <person name="Ugalde J.A."/>
            <person name="Narasingarao P."/>
            <person name="Banfield J.F."/>
            <person name="Heidelberg K.B."/>
            <person name="Allen E.E."/>
        </authorList>
    </citation>
    <scope>NUCLEOTIDE SEQUENCE [LARGE SCALE GENOMIC DNA]</scope>
    <source>
        <strain evidence="3">J07HQW1</strain>
    </source>
</reference>
<evidence type="ECO:0000256" key="1">
    <source>
        <dbReference type="SAM" id="MobiDB-lite"/>
    </source>
</evidence>
<dbReference type="STRING" id="1238424.J07HQW1_01616"/>
<accession>U1PDC5</accession>
<dbReference type="EMBL" id="KE356560">
    <property type="protein sequence ID" value="ERG91582.1"/>
    <property type="molecule type" value="Genomic_DNA"/>
</dbReference>
<proteinExistence type="predicted"/>
<dbReference type="Gene3D" id="2.160.20.110">
    <property type="match status" value="1"/>
</dbReference>
<evidence type="ECO:0000313" key="3">
    <source>
        <dbReference type="Proteomes" id="UP000030649"/>
    </source>
</evidence>
<organism evidence="2 3">
    <name type="scientific">Haloquadratum walsbyi J07HQW1</name>
    <dbReference type="NCBI Taxonomy" id="1238424"/>
    <lineage>
        <taxon>Archaea</taxon>
        <taxon>Methanobacteriati</taxon>
        <taxon>Methanobacteriota</taxon>
        <taxon>Stenosarchaea group</taxon>
        <taxon>Halobacteria</taxon>
        <taxon>Halobacteriales</taxon>
        <taxon>Haloferacaceae</taxon>
        <taxon>Haloquadratum</taxon>
    </lineage>
</organism>
<gene>
    <name evidence="2" type="ORF">J07HQW1_01616</name>
</gene>
<protein>
    <submittedName>
        <fullName evidence="2">Uncharacterized protein</fullName>
    </submittedName>
</protein>
<dbReference type="Proteomes" id="UP000030649">
    <property type="component" value="Unassembled WGS sequence"/>
</dbReference>
<feature type="region of interest" description="Disordered" evidence="1">
    <location>
        <begin position="140"/>
        <end position="166"/>
    </location>
</feature>
<name>U1PDC5_9EURY</name>